<proteinExistence type="predicted"/>
<keyword evidence="2" id="KW-0479">Metal-binding</keyword>
<evidence type="ECO:0000256" key="2">
    <source>
        <dbReference type="ARBA" id="ARBA00022723"/>
    </source>
</evidence>
<dbReference type="PANTHER" id="PTHR40626">
    <property type="entry name" value="MIP31509P"/>
    <property type="match status" value="1"/>
</dbReference>
<dbReference type="PROSITE" id="PS50157">
    <property type="entry name" value="ZINC_FINGER_C2H2_2"/>
    <property type="match status" value="2"/>
</dbReference>
<dbReference type="SUPFAM" id="SSF57667">
    <property type="entry name" value="beta-beta-alpha zinc fingers"/>
    <property type="match status" value="1"/>
</dbReference>
<dbReference type="AlphaFoldDB" id="A0A3N4I4Y5"/>
<dbReference type="GO" id="GO:0000785">
    <property type="term" value="C:chromatin"/>
    <property type="evidence" value="ECO:0007669"/>
    <property type="project" value="TreeGrafter"/>
</dbReference>
<evidence type="ECO:0000259" key="9">
    <source>
        <dbReference type="PROSITE" id="PS50157"/>
    </source>
</evidence>
<feature type="region of interest" description="Disordered" evidence="8">
    <location>
        <begin position="111"/>
        <end position="136"/>
    </location>
</feature>
<dbReference type="GO" id="GO:0000981">
    <property type="term" value="F:DNA-binding transcription factor activity, RNA polymerase II-specific"/>
    <property type="evidence" value="ECO:0007669"/>
    <property type="project" value="InterPro"/>
</dbReference>
<dbReference type="GO" id="GO:0006351">
    <property type="term" value="P:DNA-templated transcription"/>
    <property type="evidence" value="ECO:0007669"/>
    <property type="project" value="InterPro"/>
</dbReference>
<evidence type="ECO:0000256" key="1">
    <source>
        <dbReference type="ARBA" id="ARBA00004123"/>
    </source>
</evidence>
<keyword evidence="6" id="KW-0539">Nucleus</keyword>
<dbReference type="PROSITE" id="PS00028">
    <property type="entry name" value="ZINC_FINGER_C2H2_1"/>
    <property type="match status" value="1"/>
</dbReference>
<dbReference type="CDD" id="cd12148">
    <property type="entry name" value="fungal_TF_MHR"/>
    <property type="match status" value="1"/>
</dbReference>
<dbReference type="SMART" id="SM00355">
    <property type="entry name" value="ZnF_C2H2"/>
    <property type="match status" value="2"/>
</dbReference>
<evidence type="ECO:0000256" key="8">
    <source>
        <dbReference type="SAM" id="MobiDB-lite"/>
    </source>
</evidence>
<name>A0A3N4I4Y5_ASCIM</name>
<dbReference type="InterPro" id="IPR051059">
    <property type="entry name" value="VerF-like"/>
</dbReference>
<keyword evidence="4 7" id="KW-0863">Zinc-finger</keyword>
<organism evidence="10 11">
    <name type="scientific">Ascobolus immersus RN42</name>
    <dbReference type="NCBI Taxonomy" id="1160509"/>
    <lineage>
        <taxon>Eukaryota</taxon>
        <taxon>Fungi</taxon>
        <taxon>Dikarya</taxon>
        <taxon>Ascomycota</taxon>
        <taxon>Pezizomycotina</taxon>
        <taxon>Pezizomycetes</taxon>
        <taxon>Pezizales</taxon>
        <taxon>Ascobolaceae</taxon>
        <taxon>Ascobolus</taxon>
    </lineage>
</organism>
<comment type="subcellular location">
    <subcellularLocation>
        <location evidence="1">Nucleus</location>
    </subcellularLocation>
</comment>
<evidence type="ECO:0000256" key="3">
    <source>
        <dbReference type="ARBA" id="ARBA00022737"/>
    </source>
</evidence>
<keyword evidence="5" id="KW-0862">Zinc</keyword>
<reference evidence="10 11" key="1">
    <citation type="journal article" date="2018" name="Nat. Ecol. Evol.">
        <title>Pezizomycetes genomes reveal the molecular basis of ectomycorrhizal truffle lifestyle.</title>
        <authorList>
            <person name="Murat C."/>
            <person name="Payen T."/>
            <person name="Noel B."/>
            <person name="Kuo A."/>
            <person name="Morin E."/>
            <person name="Chen J."/>
            <person name="Kohler A."/>
            <person name="Krizsan K."/>
            <person name="Balestrini R."/>
            <person name="Da Silva C."/>
            <person name="Montanini B."/>
            <person name="Hainaut M."/>
            <person name="Levati E."/>
            <person name="Barry K.W."/>
            <person name="Belfiori B."/>
            <person name="Cichocki N."/>
            <person name="Clum A."/>
            <person name="Dockter R.B."/>
            <person name="Fauchery L."/>
            <person name="Guy J."/>
            <person name="Iotti M."/>
            <person name="Le Tacon F."/>
            <person name="Lindquist E.A."/>
            <person name="Lipzen A."/>
            <person name="Malagnac F."/>
            <person name="Mello A."/>
            <person name="Molinier V."/>
            <person name="Miyauchi S."/>
            <person name="Poulain J."/>
            <person name="Riccioni C."/>
            <person name="Rubini A."/>
            <person name="Sitrit Y."/>
            <person name="Splivallo R."/>
            <person name="Traeger S."/>
            <person name="Wang M."/>
            <person name="Zifcakova L."/>
            <person name="Wipf D."/>
            <person name="Zambonelli A."/>
            <person name="Paolocci F."/>
            <person name="Nowrousian M."/>
            <person name="Ottonello S."/>
            <person name="Baldrian P."/>
            <person name="Spatafora J.W."/>
            <person name="Henrissat B."/>
            <person name="Nagy L.G."/>
            <person name="Aury J.M."/>
            <person name="Wincker P."/>
            <person name="Grigoriev I.V."/>
            <person name="Bonfante P."/>
            <person name="Martin F.M."/>
        </authorList>
    </citation>
    <scope>NUCLEOTIDE SEQUENCE [LARGE SCALE GENOMIC DNA]</scope>
    <source>
        <strain evidence="10 11">RN42</strain>
    </source>
</reference>
<dbReference type="Proteomes" id="UP000275078">
    <property type="component" value="Unassembled WGS sequence"/>
</dbReference>
<dbReference type="OrthoDB" id="1405595at2759"/>
<feature type="domain" description="C2H2-type" evidence="9">
    <location>
        <begin position="135"/>
        <end position="164"/>
    </location>
</feature>
<evidence type="ECO:0000256" key="5">
    <source>
        <dbReference type="ARBA" id="ARBA00022833"/>
    </source>
</evidence>
<feature type="compositionally biased region" description="Low complexity" evidence="8">
    <location>
        <begin position="272"/>
        <end position="295"/>
    </location>
</feature>
<evidence type="ECO:0000256" key="7">
    <source>
        <dbReference type="PROSITE-ProRule" id="PRU00042"/>
    </source>
</evidence>
<evidence type="ECO:0000256" key="6">
    <source>
        <dbReference type="ARBA" id="ARBA00023242"/>
    </source>
</evidence>
<dbReference type="Pfam" id="PF04082">
    <property type="entry name" value="Fungal_trans"/>
    <property type="match status" value="1"/>
</dbReference>
<feature type="compositionally biased region" description="Basic and acidic residues" evidence="8">
    <location>
        <begin position="10"/>
        <end position="28"/>
    </location>
</feature>
<accession>A0A3N4I4Y5</accession>
<dbReference type="GO" id="GO:0008270">
    <property type="term" value="F:zinc ion binding"/>
    <property type="evidence" value="ECO:0007669"/>
    <property type="project" value="UniProtKB-KW"/>
</dbReference>
<protein>
    <recommendedName>
        <fullName evidence="9">C2H2-type domain-containing protein</fullName>
    </recommendedName>
</protein>
<evidence type="ECO:0000256" key="4">
    <source>
        <dbReference type="ARBA" id="ARBA00022771"/>
    </source>
</evidence>
<dbReference type="GO" id="GO:0005634">
    <property type="term" value="C:nucleus"/>
    <property type="evidence" value="ECO:0007669"/>
    <property type="project" value="UniProtKB-SubCell"/>
</dbReference>
<feature type="domain" description="C2H2-type" evidence="9">
    <location>
        <begin position="165"/>
        <end position="184"/>
    </location>
</feature>
<feature type="compositionally biased region" description="Polar residues" evidence="8">
    <location>
        <begin position="111"/>
        <end position="125"/>
    </location>
</feature>
<dbReference type="Gene3D" id="3.30.160.60">
    <property type="entry name" value="Classic Zinc Finger"/>
    <property type="match status" value="2"/>
</dbReference>
<sequence length="606" mass="66950">MDSTYSNAVADERTKARQSPDHDDDKTIRPRHPSTSTATTSAALDDIPMRLYQPSYVTDSNSYTHHDLPSIHRSTSTRSKEQSPVQAAALAASQQPSGVIMGPAGLPLASTTKDMITGTTPTQRPSRAKKGKRVHDCTHPGCGKIFTRAEHLRRHQLNHSTEVVYKCEICDKKFVRQDLLSRHQERQCVLVLPSVELGSDFGYSATSTMKAVPQAYRGHQHQYGPMGYAMTAPGDHILPLPSSEYGPHSYDPSGFRGVLPQNVDTTTPFPHPHYSNASSPHPSSVISSPAASVSSLQATYPPSHPGEPHLDFSNIARTPSPARRGYSNIPYHLPPKDARRHDPYILSQSEIQRGIPASVSVASSYQTVQQIQPSSMETYGWLLDEQQPGKGLGIQMDHLAPMQERSRVASSYSPPPAHPDCTPSNPTMENRGFFQFQHPIDEKARANVLGIVNNPTFGSRDVGSMPAMQGYLASYWKNFHNSYPVLHRPTFVPSEQLSCLIAMVVAVGASYSDDHAARNLALTIYERVRDYVLTGEFQSLLASNLQFQQTLLLVDIFGKLRTNQQTFTSDMRIDSILADVVHTPHRSEHAPPQVYSPWFSRDGITA</sequence>
<dbReference type="STRING" id="1160509.A0A3N4I4Y5"/>
<dbReference type="Pfam" id="PF00096">
    <property type="entry name" value="zf-C2H2"/>
    <property type="match status" value="2"/>
</dbReference>
<evidence type="ECO:0000313" key="11">
    <source>
        <dbReference type="Proteomes" id="UP000275078"/>
    </source>
</evidence>
<feature type="region of interest" description="Disordered" evidence="8">
    <location>
        <begin position="61"/>
        <end position="83"/>
    </location>
</feature>
<gene>
    <name evidence="10" type="ORF">BJ508DRAFT_129738</name>
</gene>
<keyword evidence="3" id="KW-0677">Repeat</keyword>
<dbReference type="InterPro" id="IPR013087">
    <property type="entry name" value="Znf_C2H2_type"/>
</dbReference>
<keyword evidence="11" id="KW-1185">Reference proteome</keyword>
<dbReference type="InterPro" id="IPR036236">
    <property type="entry name" value="Znf_C2H2_sf"/>
</dbReference>
<dbReference type="PANTHER" id="PTHR40626:SF30">
    <property type="entry name" value="FINGER DOMAIN PROTEIN, PUTATIVE (AFU_ORTHOLOGUE AFUA_4G13600)-RELATED"/>
    <property type="match status" value="1"/>
</dbReference>
<feature type="region of interest" description="Disordered" evidence="8">
    <location>
        <begin position="266"/>
        <end position="329"/>
    </location>
</feature>
<feature type="region of interest" description="Disordered" evidence="8">
    <location>
        <begin position="1"/>
        <end position="42"/>
    </location>
</feature>
<dbReference type="InterPro" id="IPR007219">
    <property type="entry name" value="XnlR_reg_dom"/>
</dbReference>
<dbReference type="GO" id="GO:0000978">
    <property type="term" value="F:RNA polymerase II cis-regulatory region sequence-specific DNA binding"/>
    <property type="evidence" value="ECO:0007669"/>
    <property type="project" value="InterPro"/>
</dbReference>
<evidence type="ECO:0000313" key="10">
    <source>
        <dbReference type="EMBL" id="RPA80466.1"/>
    </source>
</evidence>
<dbReference type="EMBL" id="ML119688">
    <property type="protein sequence ID" value="RPA80466.1"/>
    <property type="molecule type" value="Genomic_DNA"/>
</dbReference>